<feature type="compositionally biased region" description="Basic and acidic residues" evidence="1">
    <location>
        <begin position="95"/>
        <end position="118"/>
    </location>
</feature>
<dbReference type="CDD" id="cd05379">
    <property type="entry name" value="CAP_bacterial"/>
    <property type="match status" value="1"/>
</dbReference>
<evidence type="ECO:0000256" key="1">
    <source>
        <dbReference type="SAM" id="MobiDB-lite"/>
    </source>
</evidence>
<name>A0ABT5VAW4_9BACI</name>
<dbReference type="InterPro" id="IPR014044">
    <property type="entry name" value="CAP_dom"/>
</dbReference>
<feature type="domain" description="SCP" evidence="3">
    <location>
        <begin position="153"/>
        <end position="268"/>
    </location>
</feature>
<dbReference type="SUPFAM" id="SSF55797">
    <property type="entry name" value="PR-1-like"/>
    <property type="match status" value="1"/>
</dbReference>
<dbReference type="PANTHER" id="PTHR31157">
    <property type="entry name" value="SCP DOMAIN-CONTAINING PROTEIN"/>
    <property type="match status" value="1"/>
</dbReference>
<dbReference type="RefSeq" id="WP_275117244.1">
    <property type="nucleotide sequence ID" value="NZ_JAOTPO010000002.1"/>
</dbReference>
<proteinExistence type="predicted"/>
<feature type="region of interest" description="Disordered" evidence="1">
    <location>
        <begin position="80"/>
        <end position="145"/>
    </location>
</feature>
<dbReference type="NCBIfam" id="TIGR02909">
    <property type="entry name" value="spore_YkwD"/>
    <property type="match status" value="1"/>
</dbReference>
<evidence type="ECO:0000259" key="3">
    <source>
        <dbReference type="Pfam" id="PF00188"/>
    </source>
</evidence>
<dbReference type="InterPro" id="IPR035940">
    <property type="entry name" value="CAP_sf"/>
</dbReference>
<organism evidence="4 5">
    <name type="scientific">Alkalihalobacterium chitinilyticum</name>
    <dbReference type="NCBI Taxonomy" id="2980103"/>
    <lineage>
        <taxon>Bacteria</taxon>
        <taxon>Bacillati</taxon>
        <taxon>Bacillota</taxon>
        <taxon>Bacilli</taxon>
        <taxon>Bacillales</taxon>
        <taxon>Bacillaceae</taxon>
        <taxon>Alkalihalobacterium</taxon>
    </lineage>
</organism>
<evidence type="ECO:0000313" key="5">
    <source>
        <dbReference type="Proteomes" id="UP001148125"/>
    </source>
</evidence>
<feature type="signal peptide" evidence="2">
    <location>
        <begin position="1"/>
        <end position="24"/>
    </location>
</feature>
<comment type="caution">
    <text evidence="4">The sequence shown here is derived from an EMBL/GenBank/DDBJ whole genome shotgun (WGS) entry which is preliminary data.</text>
</comment>
<feature type="chain" id="PRO_5045761259" evidence="2">
    <location>
        <begin position="25"/>
        <end position="270"/>
    </location>
</feature>
<evidence type="ECO:0000256" key="2">
    <source>
        <dbReference type="SAM" id="SignalP"/>
    </source>
</evidence>
<dbReference type="Pfam" id="PF00188">
    <property type="entry name" value="CAP"/>
    <property type="match status" value="1"/>
</dbReference>
<dbReference type="PANTHER" id="PTHR31157:SF1">
    <property type="entry name" value="SCP DOMAIN-CONTAINING PROTEIN"/>
    <property type="match status" value="1"/>
</dbReference>
<dbReference type="EMBL" id="JAOTPO010000002">
    <property type="protein sequence ID" value="MDE5412616.1"/>
    <property type="molecule type" value="Genomic_DNA"/>
</dbReference>
<protein>
    <submittedName>
        <fullName evidence="4">CAP domain-containing protein</fullName>
    </submittedName>
</protein>
<gene>
    <name evidence="4" type="ORF">N7Z68_04400</name>
</gene>
<dbReference type="InterPro" id="IPR014258">
    <property type="entry name" value="CAP_domain_YkwD-like"/>
</dbReference>
<evidence type="ECO:0000313" key="4">
    <source>
        <dbReference type="EMBL" id="MDE5412616.1"/>
    </source>
</evidence>
<feature type="compositionally biased region" description="Low complexity" evidence="1">
    <location>
        <begin position="122"/>
        <end position="138"/>
    </location>
</feature>
<keyword evidence="2" id="KW-0732">Signal</keyword>
<sequence>MKKILTTSFAALLMTSLFATGAYASTEKQTKGTTNYQVQVYSNTMNQELFDNLLKDLKSNRDLQSIIERIQATYPNVKVEPVKREPLQQNQNDTDPSKETIKVEQPEREQPKEAKPDQSKVNTPTTQQTNQSQPTQSSEQVQSGITAEEQQMVNLVNEERAKVGLPALKVNTDLTKVARVKAQDMIDHNYFAHQSPTYGSPFDMLQHYGVSYRTAGENLAGNQTVEAAHRALMNSSGHRANILNHQYTEVGIGIINGGPYGKMFVQLFKG</sequence>
<dbReference type="Proteomes" id="UP001148125">
    <property type="component" value="Unassembled WGS sequence"/>
</dbReference>
<reference evidence="4" key="1">
    <citation type="submission" date="2024-05" db="EMBL/GenBank/DDBJ databases">
        <title>Alkalihalobacillus sp. strain MEB203 novel alkaliphilic bacterium from Lonar Lake, India.</title>
        <authorList>
            <person name="Joshi A."/>
            <person name="Thite S."/>
            <person name="Mengade P."/>
        </authorList>
    </citation>
    <scope>NUCLEOTIDE SEQUENCE</scope>
    <source>
        <strain evidence="4">MEB 203</strain>
    </source>
</reference>
<keyword evidence="5" id="KW-1185">Reference proteome</keyword>
<dbReference type="Gene3D" id="3.40.33.10">
    <property type="entry name" value="CAP"/>
    <property type="match status" value="1"/>
</dbReference>
<accession>A0ABT5VAW4</accession>